<feature type="non-terminal residue" evidence="1">
    <location>
        <position position="184"/>
    </location>
</feature>
<accession>X1VC36</accession>
<name>X1VC36_9ZZZZ</name>
<reference evidence="1" key="1">
    <citation type="journal article" date="2014" name="Front. Microbiol.">
        <title>High frequency of phylogenetically diverse reductive dehalogenase-homologous genes in deep subseafloor sedimentary metagenomes.</title>
        <authorList>
            <person name="Kawai M."/>
            <person name="Futagami T."/>
            <person name="Toyoda A."/>
            <person name="Takaki Y."/>
            <person name="Nishi S."/>
            <person name="Hori S."/>
            <person name="Arai W."/>
            <person name="Tsubouchi T."/>
            <person name="Morono Y."/>
            <person name="Uchiyama I."/>
            <person name="Ito T."/>
            <person name="Fujiyama A."/>
            <person name="Inagaki F."/>
            <person name="Takami H."/>
        </authorList>
    </citation>
    <scope>NUCLEOTIDE SEQUENCE</scope>
    <source>
        <strain evidence="1">Expedition CK06-06</strain>
    </source>
</reference>
<dbReference type="AlphaFoldDB" id="X1VC36"/>
<evidence type="ECO:0000313" key="1">
    <source>
        <dbReference type="EMBL" id="GAJ14737.1"/>
    </source>
</evidence>
<dbReference type="EMBL" id="BARW01028627">
    <property type="protein sequence ID" value="GAJ14737.1"/>
    <property type="molecule type" value="Genomic_DNA"/>
</dbReference>
<proteinExistence type="predicted"/>
<protein>
    <submittedName>
        <fullName evidence="1">Uncharacterized protein</fullName>
    </submittedName>
</protein>
<sequence>MPHGTPDWGLVGPKDTVYGLDDLGEHAVRLGTPHLWDRRGDVIWMSDFREGLGDVGTFVGPGAGGSVVLHTEYARQGAYCVQLTTDKDDEIAFLHKYLPFPVYSSVGMEVTFGCEALTAYMELRGEVGDAADFWRPTLRWDPNTGTIQLRTGIAAWHTFAPVQGARVVFACCNTVKVVFDITTG</sequence>
<organism evidence="1">
    <name type="scientific">marine sediment metagenome</name>
    <dbReference type="NCBI Taxonomy" id="412755"/>
    <lineage>
        <taxon>unclassified sequences</taxon>
        <taxon>metagenomes</taxon>
        <taxon>ecological metagenomes</taxon>
    </lineage>
</organism>
<gene>
    <name evidence="1" type="ORF">S12H4_46180</name>
</gene>
<comment type="caution">
    <text evidence="1">The sequence shown here is derived from an EMBL/GenBank/DDBJ whole genome shotgun (WGS) entry which is preliminary data.</text>
</comment>